<dbReference type="InterPro" id="IPR052501">
    <property type="entry name" value="Alpha-1-2_FucT"/>
</dbReference>
<keyword evidence="4" id="KW-1185">Reference proteome</keyword>
<keyword evidence="2" id="KW-0808">Transferase</keyword>
<evidence type="ECO:0000256" key="2">
    <source>
        <dbReference type="ARBA" id="ARBA00022679"/>
    </source>
</evidence>
<dbReference type="CDD" id="cd11301">
    <property type="entry name" value="Fut1_Fut2_like"/>
    <property type="match status" value="1"/>
</dbReference>
<dbReference type="PaxDb" id="6239-W07G4.2"/>
<reference evidence="3 4" key="1">
    <citation type="journal article" date="1998" name="Science">
        <title>Genome sequence of the nematode C. elegans: a platform for investigating biology.</title>
        <authorList>
            <consortium name="The C. elegans sequencing consortium"/>
            <person name="Sulson J.E."/>
            <person name="Waterston R."/>
        </authorList>
    </citation>
    <scope>NUCLEOTIDE SEQUENCE [LARGE SCALE GENOMIC DNA]</scope>
    <source>
        <strain evidence="3 4">Bristol N2</strain>
    </source>
</reference>
<dbReference type="WormBase" id="W07G4.2">
    <property type="protein sequence ID" value="CE44114"/>
    <property type="gene ID" value="WBGene00012336"/>
</dbReference>
<dbReference type="PANTHER" id="PTHR22898:SF3">
    <property type="entry name" value="ALPHA-1,2-FUCOSYLTRANSFERASE-RELATED"/>
    <property type="match status" value="1"/>
</dbReference>
<dbReference type="Pfam" id="PF01531">
    <property type="entry name" value="Glyco_transf_11"/>
    <property type="match status" value="1"/>
</dbReference>
<dbReference type="PhylomeDB" id="Q23217"/>
<dbReference type="GeneID" id="189284"/>
<organism evidence="3 4">
    <name type="scientific">Caenorhabditis elegans</name>
    <dbReference type="NCBI Taxonomy" id="6239"/>
    <lineage>
        <taxon>Eukaryota</taxon>
        <taxon>Metazoa</taxon>
        <taxon>Ecdysozoa</taxon>
        <taxon>Nematoda</taxon>
        <taxon>Chromadorea</taxon>
        <taxon>Rhabditida</taxon>
        <taxon>Rhabditina</taxon>
        <taxon>Rhabditomorpha</taxon>
        <taxon>Rhabditoidea</taxon>
        <taxon>Rhabditidae</taxon>
        <taxon>Peloderinae</taxon>
        <taxon>Caenorhabditis</taxon>
    </lineage>
</organism>
<evidence type="ECO:0000313" key="5">
    <source>
        <dbReference type="WormBase" id="W07G4.2"/>
    </source>
</evidence>
<keyword evidence="1" id="KW-0328">Glycosyltransferase</keyword>
<proteinExistence type="predicted"/>
<dbReference type="AlphaFoldDB" id="Q23217"/>
<dbReference type="HOGENOM" id="CLU_038305_0_0_1"/>
<dbReference type="RefSeq" id="NP_506258.3">
    <property type="nucleotide sequence ID" value="NM_073857.3"/>
</dbReference>
<dbReference type="InParanoid" id="Q23217"/>
<evidence type="ECO:0000313" key="3">
    <source>
        <dbReference type="EMBL" id="CAB01447.3"/>
    </source>
</evidence>
<evidence type="ECO:0000256" key="1">
    <source>
        <dbReference type="ARBA" id="ARBA00022676"/>
    </source>
</evidence>
<gene>
    <name evidence="3" type="ORF">CELE_W07G4.2</name>
    <name evidence="3 5" type="ORF">W07G4.2</name>
</gene>
<dbReference type="PANTHER" id="PTHR22898">
    <property type="entry name" value="UNCHARACTERIZED GLYCOSOL TRANSFERASE-RELATED"/>
    <property type="match status" value="1"/>
</dbReference>
<name>Q23217_CAEEL</name>
<dbReference type="GO" id="GO:0008107">
    <property type="term" value="F:galactoside 2-alpha-L-fucosyltransferase activity"/>
    <property type="evidence" value="ECO:0007669"/>
    <property type="project" value="InterPro"/>
</dbReference>
<dbReference type="UCSC" id="W07G4.2">
    <property type="organism name" value="c. elegans"/>
</dbReference>
<protein>
    <submittedName>
        <fullName evidence="3">L-Fucosyltransferase</fullName>
    </submittedName>
</protein>
<dbReference type="Proteomes" id="UP000001940">
    <property type="component" value="Chromosome V"/>
</dbReference>
<evidence type="ECO:0000313" key="4">
    <source>
        <dbReference type="Proteomes" id="UP000001940"/>
    </source>
</evidence>
<dbReference type="GO" id="GO:0016020">
    <property type="term" value="C:membrane"/>
    <property type="evidence" value="ECO:0007669"/>
    <property type="project" value="InterPro"/>
</dbReference>
<dbReference type="GO" id="GO:0005975">
    <property type="term" value="P:carbohydrate metabolic process"/>
    <property type="evidence" value="ECO:0007669"/>
    <property type="project" value="InterPro"/>
</dbReference>
<dbReference type="CTD" id="189284"/>
<dbReference type="AGR" id="WB:WBGene00012336"/>
<dbReference type="OMA" id="EMINITL"/>
<accession>Q23217</accession>
<dbReference type="eggNOG" id="ENOG502SVMQ">
    <property type="taxonomic scope" value="Eukaryota"/>
</dbReference>
<dbReference type="InterPro" id="IPR002516">
    <property type="entry name" value="Glyco_trans_11"/>
</dbReference>
<dbReference type="KEGG" id="cel:CELE_W07G4.2"/>
<dbReference type="EMBL" id="BX284605">
    <property type="protein sequence ID" value="CAB01447.3"/>
    <property type="molecule type" value="Genomic_DNA"/>
</dbReference>
<dbReference type="FunCoup" id="Q23217">
    <property type="interactions" value="1"/>
</dbReference>
<sequence length="355" mass="41420">MTEIQPPTPSLLTKMFKTRLFVIFLILTVIILSTNVCNRTTLPITSEYFTNSNKNKKYLSSRLAAGMRLGNHIFEMAALLGMSRQLHRKSLFFVEDKTYLNMLNKVKEAIPGLIDQFEIVYGTVPPPTQFINFNSRCCVYVEPTILENNEDQYLHLAGYYYQSWKYFPSMQHELIKYLKPNVKSEFGKLPRSKNNSYIICAHTRRGDFVWGDFAASDPTFVRRAVEFIEKKKALENLKSRIVLFGDDFKFMKSIFKYSILQGSNTRHFISHNSPSDDLIYSRDHCDTVLISAPHSTFGWWMGYFSKGNEVFYMDIRETNDFSFRIGELSPYDYFMPNWTPLKFSCDNLTIVESVR</sequence>
<dbReference type="CAZy" id="GT11">
    <property type="family name" value="Glycosyltransferase Family 11"/>
</dbReference>
<dbReference type="OrthoDB" id="5854901at2759"/>